<dbReference type="GO" id="GO:0009306">
    <property type="term" value="P:protein secretion"/>
    <property type="evidence" value="ECO:0007669"/>
    <property type="project" value="InterPro"/>
</dbReference>
<keyword evidence="10" id="KW-1133">Transmembrane helix</keyword>
<dbReference type="Pfam" id="PF01514">
    <property type="entry name" value="YscJ_FliF"/>
    <property type="match status" value="1"/>
</dbReference>
<comment type="subcellular location">
    <subcellularLocation>
        <location evidence="1">Cell outer membrane</location>
        <topology evidence="1">Lipid-anchor</topology>
    </subcellularLocation>
</comment>
<evidence type="ECO:0000256" key="10">
    <source>
        <dbReference type="RuleBase" id="RU364102"/>
    </source>
</evidence>
<evidence type="ECO:0000313" key="14">
    <source>
        <dbReference type="Proteomes" id="UP000270342"/>
    </source>
</evidence>
<dbReference type="InterPro" id="IPR003282">
    <property type="entry name" value="T3SS_SctJ"/>
</dbReference>
<keyword evidence="14" id="KW-1185">Reference proteome</keyword>
<evidence type="ECO:0000256" key="4">
    <source>
        <dbReference type="ARBA" id="ARBA00022729"/>
    </source>
</evidence>
<keyword evidence="4 10" id="KW-0732">Signal</keyword>
<proteinExistence type="inferred from homology"/>
<dbReference type="GO" id="GO:0009279">
    <property type="term" value="C:cell outer membrane"/>
    <property type="evidence" value="ECO:0007669"/>
    <property type="project" value="UniProtKB-SubCell"/>
</dbReference>
<dbReference type="Proteomes" id="UP000270342">
    <property type="component" value="Unassembled WGS sequence"/>
</dbReference>
<dbReference type="PANTHER" id="PTHR30046:SF3">
    <property type="entry name" value="SECRETION SYSTEM APPARATUS LIPOPROTEIN SSAJ"/>
    <property type="match status" value="1"/>
</dbReference>
<keyword evidence="3" id="KW-0813">Transport</keyword>
<feature type="region of interest" description="Disordered" evidence="11">
    <location>
        <begin position="274"/>
        <end position="305"/>
    </location>
</feature>
<accession>A0A494XKR8</accession>
<evidence type="ECO:0000256" key="5">
    <source>
        <dbReference type="ARBA" id="ARBA00022927"/>
    </source>
</evidence>
<dbReference type="NCBIfam" id="TIGR02544">
    <property type="entry name" value="III_secr_YscJ"/>
    <property type="match status" value="1"/>
</dbReference>
<evidence type="ECO:0000256" key="3">
    <source>
        <dbReference type="ARBA" id="ARBA00022448"/>
    </source>
</evidence>
<dbReference type="InterPro" id="IPR006182">
    <property type="entry name" value="FliF_N_dom"/>
</dbReference>
<feature type="transmembrane region" description="Helical" evidence="10">
    <location>
        <begin position="246"/>
        <end position="266"/>
    </location>
</feature>
<keyword evidence="9 10" id="KW-0449">Lipoprotein</keyword>
<feature type="compositionally biased region" description="Basic and acidic residues" evidence="11">
    <location>
        <begin position="276"/>
        <end position="285"/>
    </location>
</feature>
<evidence type="ECO:0000256" key="1">
    <source>
        <dbReference type="ARBA" id="ARBA00004459"/>
    </source>
</evidence>
<evidence type="ECO:0000256" key="9">
    <source>
        <dbReference type="ARBA" id="ARBA00023288"/>
    </source>
</evidence>
<dbReference type="Gene3D" id="3.30.70.1530">
    <property type="entry name" value="Hypothetical protein rpa1041"/>
    <property type="match status" value="1"/>
</dbReference>
<evidence type="ECO:0000256" key="6">
    <source>
        <dbReference type="ARBA" id="ARBA00023136"/>
    </source>
</evidence>
<keyword evidence="5" id="KW-0653">Protein transport</keyword>
<keyword evidence="6 10" id="KW-0472">Membrane</keyword>
<name>A0A494XKR8_9BURK</name>
<gene>
    <name evidence="13" type="ORF">D7S86_19700</name>
</gene>
<evidence type="ECO:0000259" key="12">
    <source>
        <dbReference type="Pfam" id="PF01514"/>
    </source>
</evidence>
<evidence type="ECO:0000256" key="11">
    <source>
        <dbReference type="SAM" id="MobiDB-lite"/>
    </source>
</evidence>
<comment type="similarity">
    <text evidence="2 10">Belongs to the YscJ lipoprotein family.</text>
</comment>
<comment type="caution">
    <text evidence="13">The sequence shown here is derived from an EMBL/GenBank/DDBJ whole genome shotgun (WGS) entry which is preliminary data.</text>
</comment>
<dbReference type="Gene3D" id="3.30.300.30">
    <property type="match status" value="1"/>
</dbReference>
<keyword evidence="7 10" id="KW-0564">Palmitate</keyword>
<dbReference type="AlphaFoldDB" id="A0A494XKR8"/>
<sequence length="305" mass="33770">MGFRVFDHDERRERACQARDKHGRHADSNMRVSMSTRRLARAILCTACLAVAGCNDTTLLEKLDQFQANQTLAALQRRNIAARKISRGKQGYDIAVPPDDYTAAVDTLHALDLPPRARVDIAQAFPSDVMVASPSAERARLLSLIEQRLEQTLTTIESVDRASVHLSYPLDDASGSARHSIHIAALIVHEAGVDEQELVVKLKRFLRNAVADTRYEDISITLFESEPPQIAPPARAEPAPLDSRRWLSFVLGGGASVGLLSALGWARWRRMRAPRSHADEPDRAPFDAVVESSGRIDNARARDSR</sequence>
<dbReference type="InterPro" id="IPR043427">
    <property type="entry name" value="YscJ/FliF"/>
</dbReference>
<keyword evidence="10" id="KW-0812">Transmembrane</keyword>
<dbReference type="EMBL" id="RBZU01000009">
    <property type="protein sequence ID" value="RKP50331.1"/>
    <property type="molecule type" value="Genomic_DNA"/>
</dbReference>
<dbReference type="PRINTS" id="PR01338">
    <property type="entry name" value="TYPE3OMKPROT"/>
</dbReference>
<organism evidence="13 14">
    <name type="scientific">Pararobbsia silviterrae</name>
    <dbReference type="NCBI Taxonomy" id="1792498"/>
    <lineage>
        <taxon>Bacteria</taxon>
        <taxon>Pseudomonadati</taxon>
        <taxon>Pseudomonadota</taxon>
        <taxon>Betaproteobacteria</taxon>
        <taxon>Burkholderiales</taxon>
        <taxon>Burkholderiaceae</taxon>
        <taxon>Pararobbsia</taxon>
    </lineage>
</organism>
<feature type="domain" description="Flagellar M-ring N-terminal" evidence="12">
    <location>
        <begin position="56"/>
        <end position="220"/>
    </location>
</feature>
<evidence type="ECO:0000256" key="2">
    <source>
        <dbReference type="ARBA" id="ARBA00009509"/>
    </source>
</evidence>
<keyword evidence="8 10" id="KW-0998">Cell outer membrane</keyword>
<evidence type="ECO:0000256" key="7">
    <source>
        <dbReference type="ARBA" id="ARBA00023139"/>
    </source>
</evidence>
<evidence type="ECO:0000256" key="8">
    <source>
        <dbReference type="ARBA" id="ARBA00023237"/>
    </source>
</evidence>
<dbReference type="InterPro" id="IPR045851">
    <property type="entry name" value="AMP-bd_C_sf"/>
</dbReference>
<dbReference type="PANTHER" id="PTHR30046">
    <property type="entry name" value="FLAGELLAR M-RING PROTEIN"/>
    <property type="match status" value="1"/>
</dbReference>
<protein>
    <recommendedName>
        <fullName evidence="10">Lipoprotein</fullName>
    </recommendedName>
</protein>
<evidence type="ECO:0000313" key="13">
    <source>
        <dbReference type="EMBL" id="RKP50331.1"/>
    </source>
</evidence>
<reference evidence="13 14" key="1">
    <citation type="submission" date="2018-10" db="EMBL/GenBank/DDBJ databases">
        <title>Robbsia sp. DHC34, isolated from soil.</title>
        <authorList>
            <person name="Gao Z.-H."/>
            <person name="Qiu L.-H."/>
        </authorList>
    </citation>
    <scope>NUCLEOTIDE SEQUENCE [LARGE SCALE GENOMIC DNA]</scope>
    <source>
        <strain evidence="13 14">DHC34</strain>
    </source>
</reference>